<dbReference type="EMBL" id="PHWZ01000013">
    <property type="protein sequence ID" value="TEY85744.1"/>
    <property type="molecule type" value="Genomic_DNA"/>
</dbReference>
<name>A0A4Y8DFY6_9HELO</name>
<keyword evidence="2" id="KW-1185">Reference proteome</keyword>
<dbReference type="AlphaFoldDB" id="A0A4Y8DFY6"/>
<comment type="caution">
    <text evidence="1">The sequence shown here is derived from an EMBL/GenBank/DDBJ whole genome shotgun (WGS) entry which is preliminary data.</text>
</comment>
<proteinExistence type="predicted"/>
<evidence type="ECO:0000313" key="1">
    <source>
        <dbReference type="EMBL" id="TEY85744.1"/>
    </source>
</evidence>
<protein>
    <submittedName>
        <fullName evidence="1">Uncharacterized protein</fullName>
    </submittedName>
</protein>
<dbReference type="Proteomes" id="UP000297299">
    <property type="component" value="Unassembled WGS sequence"/>
</dbReference>
<accession>A0A4Y8DFY6</accession>
<evidence type="ECO:0000313" key="2">
    <source>
        <dbReference type="Proteomes" id="UP000297299"/>
    </source>
</evidence>
<organism evidence="1 2">
    <name type="scientific">Botryotinia calthae</name>
    <dbReference type="NCBI Taxonomy" id="38488"/>
    <lineage>
        <taxon>Eukaryota</taxon>
        <taxon>Fungi</taxon>
        <taxon>Dikarya</taxon>
        <taxon>Ascomycota</taxon>
        <taxon>Pezizomycotina</taxon>
        <taxon>Leotiomycetes</taxon>
        <taxon>Helotiales</taxon>
        <taxon>Sclerotiniaceae</taxon>
        <taxon>Botryotinia</taxon>
    </lineage>
</organism>
<dbReference type="OrthoDB" id="3498342at2759"/>
<gene>
    <name evidence="1" type="ORF">BOTCAL_0013g00520</name>
</gene>
<sequence length="416" mass="47971">MINFQLRRTIPVYQKPLISATVPTLLFTITRATALSVRPCQNGVSWHTPANPIWRQDRFYGITRREPRQVRNIIDVMTVYQSGGQLRSKIEGLNRGVRLHSKVAATVNMKLIPAYTTLLDLTMKMVADANPPELWNQSQHGETFRQQFPESLRRTVKWIQDNSKAIKPPPNSVVDLAQSAVRPFEDARDFCLTTQDRLGRMHEQIMDMQHDVHIFNLELEQADKIYPRDKNLLERTRDNAKGRQFATQNEAYTDALNDEKYAKSAIKLLNQRVQPDFDSGELKNLGAEVSLLLDRTIVQKDVLERILTDHVRVTAITANTWFQPVFHHRFAEKILDILALAPPSEVMLPYMRSILALLSWPGTSILTPDSDSLARWRRRPQSNLKVRLEEIVNMAEGYQKRFPCQESESALKRYMS</sequence>
<reference evidence="1 2" key="1">
    <citation type="submission" date="2017-11" db="EMBL/GenBank/DDBJ databases">
        <title>Comparative genomics of Botrytis spp.</title>
        <authorList>
            <person name="Valero-Jimenez C.A."/>
            <person name="Tapia P."/>
            <person name="Veloso J."/>
            <person name="Silva-Moreno E."/>
            <person name="Staats M."/>
            <person name="Valdes J.H."/>
            <person name="Van Kan J.A.L."/>
        </authorList>
    </citation>
    <scope>NUCLEOTIDE SEQUENCE [LARGE SCALE GENOMIC DNA]</scope>
    <source>
        <strain evidence="1 2">MUCL2830</strain>
    </source>
</reference>